<protein>
    <submittedName>
        <fullName evidence="2">Putative secreted protein</fullName>
    </submittedName>
</protein>
<name>A0A6B0UDQ3_IXORI</name>
<evidence type="ECO:0000313" key="2">
    <source>
        <dbReference type="EMBL" id="MXU87454.1"/>
    </source>
</evidence>
<feature type="signal peptide" evidence="1">
    <location>
        <begin position="1"/>
        <end position="18"/>
    </location>
</feature>
<evidence type="ECO:0000256" key="1">
    <source>
        <dbReference type="SAM" id="SignalP"/>
    </source>
</evidence>
<accession>A0A6B0UDQ3</accession>
<proteinExistence type="predicted"/>
<dbReference type="AlphaFoldDB" id="A0A6B0UDQ3"/>
<feature type="chain" id="PRO_5025480821" evidence="1">
    <location>
        <begin position="19"/>
        <end position="96"/>
    </location>
</feature>
<keyword evidence="1" id="KW-0732">Signal</keyword>
<reference evidence="2" key="1">
    <citation type="submission" date="2019-12" db="EMBL/GenBank/DDBJ databases">
        <title>An insight into the sialome of adult female Ixodes ricinus ticks feeding for 6 days.</title>
        <authorList>
            <person name="Perner J."/>
            <person name="Ribeiro J.M.C."/>
        </authorList>
    </citation>
    <scope>NUCLEOTIDE SEQUENCE</scope>
    <source>
        <strain evidence="2">Semi-engorged</strain>
        <tissue evidence="2">Salivary glands</tissue>
    </source>
</reference>
<dbReference type="EMBL" id="GIFC01005371">
    <property type="protein sequence ID" value="MXU87454.1"/>
    <property type="molecule type" value="Transcribed_RNA"/>
</dbReference>
<organism evidence="2">
    <name type="scientific">Ixodes ricinus</name>
    <name type="common">Common tick</name>
    <name type="synonym">Acarus ricinus</name>
    <dbReference type="NCBI Taxonomy" id="34613"/>
    <lineage>
        <taxon>Eukaryota</taxon>
        <taxon>Metazoa</taxon>
        <taxon>Ecdysozoa</taxon>
        <taxon>Arthropoda</taxon>
        <taxon>Chelicerata</taxon>
        <taxon>Arachnida</taxon>
        <taxon>Acari</taxon>
        <taxon>Parasitiformes</taxon>
        <taxon>Ixodida</taxon>
        <taxon>Ixodoidea</taxon>
        <taxon>Ixodidae</taxon>
        <taxon>Ixodinae</taxon>
        <taxon>Ixodes</taxon>
    </lineage>
</organism>
<sequence length="96" mass="10438">MLSSFFLFLVFFYIIGMSRDIKQSSGELRLEWSSLTHVPTPGDSTFTSGDEDGSLALPFSWASNGSVSNFVGRLAHTRDPAGRACFVPATIKMAAE</sequence>